<comment type="pathway">
    <text evidence="7">Cell wall biogenesis; peptidoglycan biosynthesis.</text>
</comment>
<keyword evidence="3 7" id="KW-0133">Cell shape</keyword>
<dbReference type="Gene3D" id="3.40.50.1860">
    <property type="match status" value="2"/>
</dbReference>
<dbReference type="UniPathway" id="UPA00219"/>
<evidence type="ECO:0000256" key="4">
    <source>
        <dbReference type="ARBA" id="ARBA00022984"/>
    </source>
</evidence>
<name>A0A173ZHZ3_9CLOT</name>
<dbReference type="HAMAP" id="MF_00258">
    <property type="entry name" value="Glu_racemase"/>
    <property type="match status" value="1"/>
</dbReference>
<evidence type="ECO:0000256" key="7">
    <source>
        <dbReference type="HAMAP-Rule" id="MF_00258"/>
    </source>
</evidence>
<dbReference type="PANTHER" id="PTHR21198">
    <property type="entry name" value="GLUTAMATE RACEMASE"/>
    <property type="match status" value="1"/>
</dbReference>
<comment type="similarity">
    <text evidence="7">Belongs to the aspartate/glutamate racemases family.</text>
</comment>
<feature type="binding site" evidence="7">
    <location>
        <begin position="44"/>
        <end position="45"/>
    </location>
    <ligand>
        <name>substrate</name>
    </ligand>
</feature>
<feature type="active site" description="Proton donor/acceptor" evidence="7">
    <location>
        <position position="186"/>
    </location>
</feature>
<dbReference type="GO" id="GO:0008360">
    <property type="term" value="P:regulation of cell shape"/>
    <property type="evidence" value="ECO:0007669"/>
    <property type="project" value="UniProtKB-KW"/>
</dbReference>
<evidence type="ECO:0000256" key="2">
    <source>
        <dbReference type="ARBA" id="ARBA00013090"/>
    </source>
</evidence>
<sequence>MDKKDMPIGFLDSGVGGLSVMREAIKIMPNENYIYFGDSKNAPYGIKPTKEIRDLTFNVVDFLMNKGIKGLVVACNTATSAAVSELRRTYPDLPLVGIEPAIKPAVEMNKGGKILIMATPMTIKQEKFNLLLNKYKDKADIVPIQCAGLMEFIEEGILSGSQLEEYLKDKLCIYKKEEIASIVLGCTHYPFVKETIEKVVGSGIAIIDGGEGTAREIKRRLKEKNLLTNRSTKGEISIYNSLEEQKVIDLSLKLIERK</sequence>
<dbReference type="InterPro" id="IPR001920">
    <property type="entry name" value="Asp/Glu_race"/>
</dbReference>
<evidence type="ECO:0000313" key="8">
    <source>
        <dbReference type="EMBL" id="CUN75250.1"/>
    </source>
</evidence>
<accession>A0A173ZHZ3</accession>
<protein>
    <recommendedName>
        <fullName evidence="2 7">Glutamate racemase</fullName>
        <ecNumber evidence="2 7">5.1.1.3</ecNumber>
    </recommendedName>
</protein>
<dbReference type="GO" id="GO:0071555">
    <property type="term" value="P:cell wall organization"/>
    <property type="evidence" value="ECO:0007669"/>
    <property type="project" value="UniProtKB-KW"/>
</dbReference>
<dbReference type="EMBL" id="CYZV01000005">
    <property type="protein sequence ID" value="CUN75250.1"/>
    <property type="molecule type" value="Genomic_DNA"/>
</dbReference>
<dbReference type="PROSITE" id="PS00923">
    <property type="entry name" value="ASP_GLU_RACEMASE_1"/>
    <property type="match status" value="1"/>
</dbReference>
<feature type="binding site" evidence="7">
    <location>
        <begin position="187"/>
        <end position="188"/>
    </location>
    <ligand>
        <name>substrate</name>
    </ligand>
</feature>
<evidence type="ECO:0000313" key="9">
    <source>
        <dbReference type="Proteomes" id="UP000095558"/>
    </source>
</evidence>
<dbReference type="PANTHER" id="PTHR21198:SF3">
    <property type="entry name" value="GLUTAMATE RACEMASE"/>
    <property type="match status" value="1"/>
</dbReference>
<dbReference type="RefSeq" id="WP_042402030.1">
    <property type="nucleotide sequence ID" value="NZ_CYZV01000005.1"/>
</dbReference>
<dbReference type="GO" id="GO:0008881">
    <property type="term" value="F:glutamate racemase activity"/>
    <property type="evidence" value="ECO:0007669"/>
    <property type="project" value="UniProtKB-UniRule"/>
</dbReference>
<feature type="binding site" evidence="7">
    <location>
        <begin position="76"/>
        <end position="77"/>
    </location>
    <ligand>
        <name>substrate</name>
    </ligand>
</feature>
<dbReference type="InterPro" id="IPR033134">
    <property type="entry name" value="Asp/Glu_racemase_AS_2"/>
</dbReference>
<comment type="function">
    <text evidence="7">Provides the (R)-glutamate required for cell wall biosynthesis.</text>
</comment>
<feature type="active site" description="Proton donor/acceptor" evidence="7">
    <location>
        <position position="75"/>
    </location>
</feature>
<evidence type="ECO:0000256" key="1">
    <source>
        <dbReference type="ARBA" id="ARBA00001602"/>
    </source>
</evidence>
<reference evidence="8 9" key="1">
    <citation type="submission" date="2015-09" db="EMBL/GenBank/DDBJ databases">
        <authorList>
            <consortium name="Pathogen Informatics"/>
        </authorList>
    </citation>
    <scope>NUCLEOTIDE SEQUENCE [LARGE SCALE GENOMIC DNA]</scope>
    <source>
        <strain evidence="8 9">2789STDY5834855</strain>
    </source>
</reference>
<dbReference type="SUPFAM" id="SSF53681">
    <property type="entry name" value="Aspartate/glutamate racemase"/>
    <property type="match status" value="2"/>
</dbReference>
<keyword evidence="5 7" id="KW-0413">Isomerase</keyword>
<dbReference type="GeneID" id="83013182"/>
<dbReference type="NCBIfam" id="TIGR00067">
    <property type="entry name" value="glut_race"/>
    <property type="match status" value="1"/>
</dbReference>
<evidence type="ECO:0000256" key="5">
    <source>
        <dbReference type="ARBA" id="ARBA00023235"/>
    </source>
</evidence>
<dbReference type="AlphaFoldDB" id="A0A173ZHZ3"/>
<dbReference type="Pfam" id="PF01177">
    <property type="entry name" value="Asp_Glu_race"/>
    <property type="match status" value="1"/>
</dbReference>
<gene>
    <name evidence="8" type="primary">yrpC</name>
    <name evidence="7" type="synonym">murI</name>
    <name evidence="8" type="ORF">ERS852470_00640</name>
</gene>
<comment type="catalytic activity">
    <reaction evidence="1 7">
        <text>L-glutamate = D-glutamate</text>
        <dbReference type="Rhea" id="RHEA:12813"/>
        <dbReference type="ChEBI" id="CHEBI:29985"/>
        <dbReference type="ChEBI" id="CHEBI:29986"/>
        <dbReference type="EC" id="5.1.1.3"/>
    </reaction>
</comment>
<keyword evidence="4 7" id="KW-0573">Peptidoglycan synthesis</keyword>
<dbReference type="OrthoDB" id="9801055at2"/>
<dbReference type="PROSITE" id="PS00924">
    <property type="entry name" value="ASP_GLU_RACEMASE_2"/>
    <property type="match status" value="1"/>
</dbReference>
<organism evidence="8 9">
    <name type="scientific">Clostridium disporicum</name>
    <dbReference type="NCBI Taxonomy" id="84024"/>
    <lineage>
        <taxon>Bacteria</taxon>
        <taxon>Bacillati</taxon>
        <taxon>Bacillota</taxon>
        <taxon>Clostridia</taxon>
        <taxon>Eubacteriales</taxon>
        <taxon>Clostridiaceae</taxon>
        <taxon>Clostridium</taxon>
    </lineage>
</organism>
<dbReference type="InterPro" id="IPR004391">
    <property type="entry name" value="Glu_race"/>
</dbReference>
<evidence type="ECO:0000256" key="6">
    <source>
        <dbReference type="ARBA" id="ARBA00023316"/>
    </source>
</evidence>
<evidence type="ECO:0000256" key="3">
    <source>
        <dbReference type="ARBA" id="ARBA00022960"/>
    </source>
</evidence>
<keyword evidence="6 7" id="KW-0961">Cell wall biogenesis/degradation</keyword>
<dbReference type="InterPro" id="IPR018187">
    <property type="entry name" value="Asp/Glu_racemase_AS_1"/>
</dbReference>
<dbReference type="Proteomes" id="UP000095558">
    <property type="component" value="Unassembled WGS sequence"/>
</dbReference>
<dbReference type="EC" id="5.1.1.3" evidence="2 7"/>
<proteinExistence type="inferred from homology"/>
<dbReference type="GO" id="GO:0009252">
    <property type="term" value="P:peptidoglycan biosynthetic process"/>
    <property type="evidence" value="ECO:0007669"/>
    <property type="project" value="UniProtKB-UniRule"/>
</dbReference>
<dbReference type="FunFam" id="3.40.50.1860:FF:000001">
    <property type="entry name" value="Glutamate racemase"/>
    <property type="match status" value="1"/>
</dbReference>
<dbReference type="InterPro" id="IPR015942">
    <property type="entry name" value="Asp/Glu/hydantoin_racemase"/>
</dbReference>
<feature type="binding site" evidence="7">
    <location>
        <begin position="12"/>
        <end position="13"/>
    </location>
    <ligand>
        <name>substrate</name>
    </ligand>
</feature>